<dbReference type="EMBL" id="BAWO01000066">
    <property type="protein sequence ID" value="GAJ41367.1"/>
    <property type="molecule type" value="Genomic_DNA"/>
</dbReference>
<dbReference type="SUPFAM" id="SSF53448">
    <property type="entry name" value="Nucleotide-diphospho-sugar transferases"/>
    <property type="match status" value="1"/>
</dbReference>
<dbReference type="CDD" id="cd04182">
    <property type="entry name" value="GT_2_like_f"/>
    <property type="match status" value="1"/>
</dbReference>
<protein>
    <recommendedName>
        <fullName evidence="1">MobA-like NTP transferase domain-containing protein</fullName>
    </recommendedName>
</protein>
<evidence type="ECO:0000313" key="3">
    <source>
        <dbReference type="Proteomes" id="UP000023561"/>
    </source>
</evidence>
<keyword evidence="3" id="KW-1185">Reference proteome</keyword>
<sequence>MNMPRIIGIYLAAGQSRRMGMDKRSLPFSGNTLGDAALKAAVLSLLSHVLVVVPPDDTLTWLAPELAKHKKCTIIRCFDCSRGQAHSLRCGIKRAMQMQAEAIVILLADQPFITEAVINELIQLYEQYQADYISFTNNGIVMPPVLFARSTFFDLLLLDGDEGARKLLRNQSRWKGITQESTTEKIFFDIDTKEDYLHAIKQSEKKEGFDGYR</sequence>
<dbReference type="InterPro" id="IPR029044">
    <property type="entry name" value="Nucleotide-diphossugar_trans"/>
</dbReference>
<feature type="domain" description="MobA-like NTP transferase" evidence="1">
    <location>
        <begin position="8"/>
        <end position="172"/>
    </location>
</feature>
<dbReference type="Pfam" id="PF12804">
    <property type="entry name" value="NTP_transf_3"/>
    <property type="match status" value="1"/>
</dbReference>
<dbReference type="Proteomes" id="UP000023561">
    <property type="component" value="Unassembled WGS sequence"/>
</dbReference>
<name>A0A023DJD1_9BACL</name>
<dbReference type="OrthoDB" id="285216at2"/>
<evidence type="ECO:0000259" key="1">
    <source>
        <dbReference type="Pfam" id="PF12804"/>
    </source>
</evidence>
<dbReference type="AlphaFoldDB" id="A0A023DJD1"/>
<organism evidence="2 3">
    <name type="scientific">Parageobacillus caldoxylosilyticus NBRC 107762</name>
    <dbReference type="NCBI Taxonomy" id="1220594"/>
    <lineage>
        <taxon>Bacteria</taxon>
        <taxon>Bacillati</taxon>
        <taxon>Bacillota</taxon>
        <taxon>Bacilli</taxon>
        <taxon>Bacillales</taxon>
        <taxon>Anoxybacillaceae</taxon>
        <taxon>Saccharococcus</taxon>
    </lineage>
</organism>
<evidence type="ECO:0000313" key="2">
    <source>
        <dbReference type="EMBL" id="GAJ41367.1"/>
    </source>
</evidence>
<reference evidence="2 3" key="1">
    <citation type="submission" date="2014-04" db="EMBL/GenBank/DDBJ databases">
        <title>Whole genome shotgun sequence of Geobacillus caldoxylosilyticus NBRC 107762.</title>
        <authorList>
            <person name="Hosoyama A."/>
            <person name="Hosoyama Y."/>
            <person name="Katano-Makiyama Y."/>
            <person name="Tsuchikane K."/>
            <person name="Ohji S."/>
            <person name="Ichikawa N."/>
            <person name="Yamazoe A."/>
            <person name="Fujita N."/>
        </authorList>
    </citation>
    <scope>NUCLEOTIDE SEQUENCE [LARGE SCALE GENOMIC DNA]</scope>
    <source>
        <strain evidence="2 3">NBRC 107762</strain>
    </source>
</reference>
<dbReference type="GO" id="GO:0016779">
    <property type="term" value="F:nucleotidyltransferase activity"/>
    <property type="evidence" value="ECO:0007669"/>
    <property type="project" value="UniProtKB-ARBA"/>
</dbReference>
<dbReference type="PANTHER" id="PTHR43777">
    <property type="entry name" value="MOLYBDENUM COFACTOR CYTIDYLYLTRANSFERASE"/>
    <property type="match status" value="1"/>
</dbReference>
<dbReference type="RefSeq" id="WP_042411562.1">
    <property type="nucleotide sequence ID" value="NZ_BAWO01000066.1"/>
</dbReference>
<comment type="caution">
    <text evidence="2">The sequence shown here is derived from an EMBL/GenBank/DDBJ whole genome shotgun (WGS) entry which is preliminary data.</text>
</comment>
<dbReference type="PANTHER" id="PTHR43777:SF1">
    <property type="entry name" value="MOLYBDENUM COFACTOR CYTIDYLYLTRANSFERASE"/>
    <property type="match status" value="1"/>
</dbReference>
<dbReference type="InterPro" id="IPR025877">
    <property type="entry name" value="MobA-like_NTP_Trfase"/>
</dbReference>
<dbReference type="Gene3D" id="3.90.550.10">
    <property type="entry name" value="Spore Coat Polysaccharide Biosynthesis Protein SpsA, Chain A"/>
    <property type="match status" value="1"/>
</dbReference>
<gene>
    <name evidence="2" type="ORF">GCA01S_066_00120</name>
</gene>
<proteinExistence type="predicted"/>
<accession>A0A023DJD1</accession>